<dbReference type="eggNOG" id="COG0596">
    <property type="taxonomic scope" value="Bacteria"/>
</dbReference>
<proteinExistence type="predicted"/>
<dbReference type="InterPro" id="IPR029058">
    <property type="entry name" value="AB_hydrolase_fold"/>
</dbReference>
<dbReference type="GO" id="GO:0046464">
    <property type="term" value="P:acylglycerol catabolic process"/>
    <property type="evidence" value="ECO:0007669"/>
    <property type="project" value="TreeGrafter"/>
</dbReference>
<keyword evidence="2" id="KW-0378">Hydrolase</keyword>
<reference evidence="3" key="1">
    <citation type="journal article" date="2011" name="J. Bacteriol.">
        <title>Genome sequences of eight morphologically diverse alphaproteobacteria.</title>
        <authorList>
            <consortium name="US DOE Joint Genome Institute"/>
            <person name="Brown P.J."/>
            <person name="Kysela D.T."/>
            <person name="Buechlein A."/>
            <person name="Hemmerich C."/>
            <person name="Brun Y.V."/>
        </authorList>
    </citation>
    <scope>NUCLEOTIDE SEQUENCE [LARGE SCALE GENOMIC DNA]</scope>
    <source>
        <strain evidence="3">ATCC 49814 / DSM 5838 / IFAM 1418</strain>
    </source>
</reference>
<protein>
    <submittedName>
        <fullName evidence="2">Alpha/beta hydrolase fold protein</fullName>
    </submittedName>
</protein>
<dbReference type="STRING" id="582402.Hbal_0923"/>
<dbReference type="EMBL" id="CP001678">
    <property type="protein sequence ID" value="ACT58617.1"/>
    <property type="molecule type" value="Genomic_DNA"/>
</dbReference>
<dbReference type="AlphaFoldDB" id="C6XQL1"/>
<organism evidence="2 3">
    <name type="scientific">Hirschia baltica (strain ATCC 49814 / DSM 5838 / IFAM 1418)</name>
    <dbReference type="NCBI Taxonomy" id="582402"/>
    <lineage>
        <taxon>Bacteria</taxon>
        <taxon>Pseudomonadati</taxon>
        <taxon>Pseudomonadota</taxon>
        <taxon>Alphaproteobacteria</taxon>
        <taxon>Hyphomonadales</taxon>
        <taxon>Hyphomonadaceae</taxon>
        <taxon>Hirschia</taxon>
    </lineage>
</organism>
<dbReference type="KEGG" id="hba:Hbal_0923"/>
<sequence>MILKRGKIFLSTIALTIGLGLQACSPTEKSIEPDKEPTETISDAQAKADETLNLDHVNPLRPTRFTVEIYGEIAEQSASGKPQIILLPGLASSPDVWDATREQLEATHEVHVLHVNGFAGSDVGQNSEPGSLFEIAKQVSAYASALEKPSIIGHSMGGLVALMVASQEEAPVSKVMSVDVLPFFSVLINPMATEKNMKPAAVEARDKMLAQSDDEFADSQKAAMKRLTLSDEDAAIAAQWSISSDRAAVANIMYDVMLTDLRKDVSKISVPTTVVYAFDQATGFPKNAVAGAYQINYAALQNVDLRMIENARHYLMMDQPEAFAAEVSRFVAE</sequence>
<dbReference type="Pfam" id="PF12697">
    <property type="entry name" value="Abhydrolase_6"/>
    <property type="match status" value="1"/>
</dbReference>
<evidence type="ECO:0000313" key="3">
    <source>
        <dbReference type="Proteomes" id="UP000002745"/>
    </source>
</evidence>
<dbReference type="GO" id="GO:0016020">
    <property type="term" value="C:membrane"/>
    <property type="evidence" value="ECO:0007669"/>
    <property type="project" value="TreeGrafter"/>
</dbReference>
<dbReference type="PROSITE" id="PS51257">
    <property type="entry name" value="PROKAR_LIPOPROTEIN"/>
    <property type="match status" value="1"/>
</dbReference>
<dbReference type="GO" id="GO:0047372">
    <property type="term" value="F:monoacylglycerol lipase activity"/>
    <property type="evidence" value="ECO:0007669"/>
    <property type="project" value="TreeGrafter"/>
</dbReference>
<evidence type="ECO:0000259" key="1">
    <source>
        <dbReference type="Pfam" id="PF12697"/>
    </source>
</evidence>
<keyword evidence="3" id="KW-1185">Reference proteome</keyword>
<dbReference type="PANTHER" id="PTHR43798">
    <property type="entry name" value="MONOACYLGLYCEROL LIPASE"/>
    <property type="match status" value="1"/>
</dbReference>
<dbReference type="SUPFAM" id="SSF53474">
    <property type="entry name" value="alpha/beta-Hydrolases"/>
    <property type="match status" value="1"/>
</dbReference>
<dbReference type="Gene3D" id="3.40.50.1820">
    <property type="entry name" value="alpha/beta hydrolase"/>
    <property type="match status" value="1"/>
</dbReference>
<gene>
    <name evidence="2" type="ordered locus">Hbal_0923</name>
</gene>
<feature type="domain" description="AB hydrolase-1" evidence="1">
    <location>
        <begin position="84"/>
        <end position="325"/>
    </location>
</feature>
<dbReference type="InterPro" id="IPR000073">
    <property type="entry name" value="AB_hydrolase_1"/>
</dbReference>
<name>C6XQL1_HIRBI</name>
<dbReference type="Proteomes" id="UP000002745">
    <property type="component" value="Chromosome"/>
</dbReference>
<dbReference type="InterPro" id="IPR050266">
    <property type="entry name" value="AB_hydrolase_sf"/>
</dbReference>
<evidence type="ECO:0000313" key="2">
    <source>
        <dbReference type="EMBL" id="ACT58617.1"/>
    </source>
</evidence>
<dbReference type="HOGENOM" id="CLU_071771_0_0_5"/>
<dbReference type="PANTHER" id="PTHR43798:SF5">
    <property type="entry name" value="MONOACYLGLYCEROL LIPASE ABHD6"/>
    <property type="match status" value="1"/>
</dbReference>
<accession>C6XQL1</accession>